<evidence type="ECO:0000313" key="3">
    <source>
        <dbReference type="EMBL" id="PLR18327.1"/>
    </source>
</evidence>
<accession>A0A2N5CWY5</accession>
<evidence type="ECO:0000313" key="5">
    <source>
        <dbReference type="Proteomes" id="UP000281192"/>
    </source>
</evidence>
<dbReference type="EMBL" id="CP026100">
    <property type="protein sequence ID" value="AYV47486.1"/>
    <property type="molecule type" value="Genomic_DNA"/>
</dbReference>
<organism evidence="3 4">
    <name type="scientific">Caulobacter flavus</name>
    <dbReference type="NCBI Taxonomy" id="1679497"/>
    <lineage>
        <taxon>Bacteria</taxon>
        <taxon>Pseudomonadati</taxon>
        <taxon>Pseudomonadota</taxon>
        <taxon>Alphaproteobacteria</taxon>
        <taxon>Caulobacterales</taxon>
        <taxon>Caulobacteraceae</taxon>
        <taxon>Caulobacter</taxon>
    </lineage>
</organism>
<proteinExistence type="predicted"/>
<dbReference type="AlphaFoldDB" id="A0A2N5CWY5"/>
<reference evidence="3 4" key="1">
    <citation type="submission" date="2017-12" db="EMBL/GenBank/DDBJ databases">
        <title>The genome sequence of Caulobacter flavus CGMCC1 15093.</title>
        <authorList>
            <person name="Gao J."/>
            <person name="Mao X."/>
            <person name="Sun J."/>
        </authorList>
    </citation>
    <scope>NUCLEOTIDE SEQUENCE [LARGE SCALE GENOMIC DNA]</scope>
    <source>
        <strain evidence="3 4">CGMCC1 15093</strain>
    </source>
</reference>
<dbReference type="Proteomes" id="UP000234483">
    <property type="component" value="Unassembled WGS sequence"/>
</dbReference>
<dbReference type="InterPro" id="IPR003688">
    <property type="entry name" value="TraG/VirD4"/>
</dbReference>
<dbReference type="Gene3D" id="3.40.50.300">
    <property type="entry name" value="P-loop containing nucleotide triphosphate hydrolases"/>
    <property type="match status" value="1"/>
</dbReference>
<evidence type="ECO:0000256" key="1">
    <source>
        <dbReference type="SAM" id="MobiDB-lite"/>
    </source>
</evidence>
<evidence type="ECO:0000313" key="4">
    <source>
        <dbReference type="Proteomes" id="UP000234483"/>
    </source>
</evidence>
<keyword evidence="5" id="KW-1185">Reference proteome</keyword>
<dbReference type="Proteomes" id="UP000281192">
    <property type="component" value="Chromosome"/>
</dbReference>
<dbReference type="KEGG" id="cfh:C1707_15130"/>
<dbReference type="OrthoDB" id="9759295at2"/>
<gene>
    <name evidence="2" type="ORF">C1707_15130</name>
    <name evidence="3" type="ORF">CFHF_06125</name>
</gene>
<dbReference type="EMBL" id="PJRQ01000011">
    <property type="protein sequence ID" value="PLR18327.1"/>
    <property type="molecule type" value="Genomic_DNA"/>
</dbReference>
<evidence type="ECO:0000313" key="2">
    <source>
        <dbReference type="EMBL" id="AYV47486.1"/>
    </source>
</evidence>
<dbReference type="InterPro" id="IPR027417">
    <property type="entry name" value="P-loop_NTPase"/>
</dbReference>
<name>A0A2N5CWY5_9CAUL</name>
<sequence length="180" mass="19221">MSDSLGTATEMRAMKNYAGHRLSPWLGHLMVSRQETARPLLTPGEVMQLPPDEAIIQVSGVPPIRATKVRYYVDPELAGRVADPPQQLQALSAGADAMWITAISAAASSGNRAGEAADEGGHRIEPEFEAPAEPAPEPPAPEIWLDPNPDADESAQAEQARRFRAAARQASLDPDDGIPL</sequence>
<reference evidence="2 5" key="2">
    <citation type="submission" date="2018-01" db="EMBL/GenBank/DDBJ databases">
        <title>Complete genome sequence of Caulobacter flavus RHGG3.</title>
        <authorList>
            <person name="Yang E."/>
        </authorList>
    </citation>
    <scope>NUCLEOTIDE SEQUENCE [LARGE SCALE GENOMIC DNA]</scope>
    <source>
        <strain evidence="2 5">RHGG3</strain>
    </source>
</reference>
<feature type="region of interest" description="Disordered" evidence="1">
    <location>
        <begin position="110"/>
        <end position="180"/>
    </location>
</feature>
<dbReference type="GO" id="GO:0016020">
    <property type="term" value="C:membrane"/>
    <property type="evidence" value="ECO:0007669"/>
    <property type="project" value="InterPro"/>
</dbReference>
<protein>
    <recommendedName>
        <fullName evidence="6">Conjugal transfer protein TraG</fullName>
    </recommendedName>
</protein>
<evidence type="ECO:0008006" key="6">
    <source>
        <dbReference type="Google" id="ProtNLM"/>
    </source>
</evidence>
<dbReference type="Pfam" id="PF02534">
    <property type="entry name" value="T4SS-DNA_transf"/>
    <property type="match status" value="1"/>
</dbReference>